<dbReference type="Proteomes" id="UP000824120">
    <property type="component" value="Chromosome 1"/>
</dbReference>
<reference evidence="1 2" key="1">
    <citation type="submission" date="2020-09" db="EMBL/GenBank/DDBJ databases">
        <title>De no assembly of potato wild relative species, Solanum commersonii.</title>
        <authorList>
            <person name="Cho K."/>
        </authorList>
    </citation>
    <scope>NUCLEOTIDE SEQUENCE [LARGE SCALE GENOMIC DNA]</scope>
    <source>
        <strain evidence="1">LZ3.2</strain>
        <tissue evidence="1">Leaf</tissue>
    </source>
</reference>
<dbReference type="EMBL" id="JACXVP010000001">
    <property type="protein sequence ID" value="KAG5632736.1"/>
    <property type="molecule type" value="Genomic_DNA"/>
</dbReference>
<protein>
    <submittedName>
        <fullName evidence="1">Uncharacterized protein</fullName>
    </submittedName>
</protein>
<proteinExistence type="predicted"/>
<comment type="caution">
    <text evidence="1">The sequence shown here is derived from an EMBL/GenBank/DDBJ whole genome shotgun (WGS) entry which is preliminary data.</text>
</comment>
<sequence>MCRIWDIQKLIKSVTTLKGRAKILNRFRGKGLPLPGRQLGKEDYNPIRTMKIFLNLVRYHKRSSKPQIKIDYTMILDGMQDPLHQRSLTPTKEFSLGTF</sequence>
<evidence type="ECO:0000313" key="2">
    <source>
        <dbReference type="Proteomes" id="UP000824120"/>
    </source>
</evidence>
<gene>
    <name evidence="1" type="ORF">H5410_004453</name>
</gene>
<name>A0A9J6B7Q0_SOLCO</name>
<accession>A0A9J6B7Q0</accession>
<keyword evidence="2" id="KW-1185">Reference proteome</keyword>
<organism evidence="1 2">
    <name type="scientific">Solanum commersonii</name>
    <name type="common">Commerson's wild potato</name>
    <name type="synonym">Commerson's nightshade</name>
    <dbReference type="NCBI Taxonomy" id="4109"/>
    <lineage>
        <taxon>Eukaryota</taxon>
        <taxon>Viridiplantae</taxon>
        <taxon>Streptophyta</taxon>
        <taxon>Embryophyta</taxon>
        <taxon>Tracheophyta</taxon>
        <taxon>Spermatophyta</taxon>
        <taxon>Magnoliopsida</taxon>
        <taxon>eudicotyledons</taxon>
        <taxon>Gunneridae</taxon>
        <taxon>Pentapetalae</taxon>
        <taxon>asterids</taxon>
        <taxon>lamiids</taxon>
        <taxon>Solanales</taxon>
        <taxon>Solanaceae</taxon>
        <taxon>Solanoideae</taxon>
        <taxon>Solaneae</taxon>
        <taxon>Solanum</taxon>
    </lineage>
</organism>
<dbReference type="AlphaFoldDB" id="A0A9J6B7Q0"/>
<evidence type="ECO:0000313" key="1">
    <source>
        <dbReference type="EMBL" id="KAG5632736.1"/>
    </source>
</evidence>